<dbReference type="OrthoDB" id="10427611at2759"/>
<name>A0A1Q5QBI8_TALAT</name>
<feature type="transmembrane region" description="Helical" evidence="2">
    <location>
        <begin position="6"/>
        <end position="27"/>
    </location>
</feature>
<keyword evidence="2" id="KW-0812">Transmembrane</keyword>
<keyword evidence="2" id="KW-1133">Transmembrane helix</keyword>
<comment type="caution">
    <text evidence="3">The sequence shown here is derived from an EMBL/GenBank/DDBJ whole genome shotgun (WGS) entry which is preliminary data.</text>
</comment>
<dbReference type="Proteomes" id="UP000214365">
    <property type="component" value="Unassembled WGS sequence"/>
</dbReference>
<evidence type="ECO:0000256" key="1">
    <source>
        <dbReference type="SAM" id="MobiDB-lite"/>
    </source>
</evidence>
<proteinExistence type="predicted"/>
<protein>
    <submittedName>
        <fullName evidence="3">Uncharacterized protein</fullName>
    </submittedName>
</protein>
<reference evidence="3 4" key="1">
    <citation type="submission" date="2015-06" db="EMBL/GenBank/DDBJ databases">
        <title>Talaromyces atroroseus IBT 11181 draft genome.</title>
        <authorList>
            <person name="Rasmussen K.B."/>
            <person name="Rasmussen S."/>
            <person name="Petersen B."/>
            <person name="Sicheritz-Ponten T."/>
            <person name="Mortensen U.H."/>
            <person name="Thrane U."/>
        </authorList>
    </citation>
    <scope>NUCLEOTIDE SEQUENCE [LARGE SCALE GENOMIC DNA]</scope>
    <source>
        <strain evidence="3 4">IBT 11181</strain>
    </source>
</reference>
<feature type="region of interest" description="Disordered" evidence="1">
    <location>
        <begin position="162"/>
        <end position="184"/>
    </location>
</feature>
<accession>A0A1Q5QBI8</accession>
<evidence type="ECO:0000313" key="4">
    <source>
        <dbReference type="Proteomes" id="UP000214365"/>
    </source>
</evidence>
<gene>
    <name evidence="3" type="ORF">UA08_01802</name>
</gene>
<keyword evidence="4" id="KW-1185">Reference proteome</keyword>
<sequence>MEPWFKLSLLLASIAATLIILSTVVLYKSSRPKSLRPRHVNIEENNIVSNNLPDSPPFNSWVNSWSWLRRYNTKGYEPVPVSESDANPVSPIPPTDIHEPPAKDPPIARLEYNILNVDLERGVPKALHPEFDRTTDKRRSRGKARFINRENGKNERTPLLSRSRSVSPYKPTFPPGRGGSMPIDIPKKKTERPTFPLPPKLIWKTLTPYERAGMVWWRN</sequence>
<evidence type="ECO:0000313" key="3">
    <source>
        <dbReference type="EMBL" id="OKL63317.1"/>
    </source>
</evidence>
<dbReference type="GeneID" id="31001557"/>
<keyword evidence="2" id="KW-0472">Membrane</keyword>
<organism evidence="3 4">
    <name type="scientific">Talaromyces atroroseus</name>
    <dbReference type="NCBI Taxonomy" id="1441469"/>
    <lineage>
        <taxon>Eukaryota</taxon>
        <taxon>Fungi</taxon>
        <taxon>Dikarya</taxon>
        <taxon>Ascomycota</taxon>
        <taxon>Pezizomycotina</taxon>
        <taxon>Eurotiomycetes</taxon>
        <taxon>Eurotiomycetidae</taxon>
        <taxon>Eurotiales</taxon>
        <taxon>Trichocomaceae</taxon>
        <taxon>Talaromyces</taxon>
        <taxon>Talaromyces sect. Trachyspermi</taxon>
    </lineage>
</organism>
<dbReference type="EMBL" id="LFMY01000002">
    <property type="protein sequence ID" value="OKL63317.1"/>
    <property type="molecule type" value="Genomic_DNA"/>
</dbReference>
<dbReference type="AlphaFoldDB" id="A0A1Q5QBI8"/>
<evidence type="ECO:0000256" key="2">
    <source>
        <dbReference type="SAM" id="Phobius"/>
    </source>
</evidence>
<dbReference type="RefSeq" id="XP_020123438.1">
    <property type="nucleotide sequence ID" value="XM_020261506.1"/>
</dbReference>